<dbReference type="Proteomes" id="UP000263014">
    <property type="component" value="Unassembled WGS sequence"/>
</dbReference>
<keyword evidence="2" id="KW-0964">Secreted</keyword>
<dbReference type="PANTHER" id="PTHR36108:SF13">
    <property type="entry name" value="COLOSSIN-B-RELATED"/>
    <property type="match status" value="1"/>
</dbReference>
<gene>
    <name evidence="8" type="ORF">CE91St55_67850</name>
    <name evidence="9" type="ORF">DXD79_31205</name>
</gene>
<dbReference type="InterPro" id="IPR055382">
    <property type="entry name" value="DUF7601"/>
</dbReference>
<keyword evidence="5" id="KW-1133">Transmembrane helix</keyword>
<evidence type="ECO:0000313" key="8">
    <source>
        <dbReference type="EMBL" id="GKH04804.1"/>
    </source>
</evidence>
<accession>A0A374NXB0</accession>
<keyword evidence="5" id="KW-0472">Membrane</keyword>
<evidence type="ECO:0000256" key="1">
    <source>
        <dbReference type="ARBA" id="ARBA00007257"/>
    </source>
</evidence>
<feature type="region of interest" description="Disordered" evidence="4">
    <location>
        <begin position="1495"/>
        <end position="1519"/>
    </location>
</feature>
<evidence type="ECO:0000259" key="7">
    <source>
        <dbReference type="Pfam" id="PF24547"/>
    </source>
</evidence>
<dbReference type="Proteomes" id="UP001055091">
    <property type="component" value="Unassembled WGS sequence"/>
</dbReference>
<dbReference type="Gene3D" id="2.60.40.1140">
    <property type="entry name" value="Collagen-binding surface protein Cna, B-type domain"/>
    <property type="match status" value="1"/>
</dbReference>
<dbReference type="SUPFAM" id="SSF49478">
    <property type="entry name" value="Cna protein B-type domain"/>
    <property type="match status" value="2"/>
</dbReference>
<evidence type="ECO:0000313" key="10">
    <source>
        <dbReference type="Proteomes" id="UP000263014"/>
    </source>
</evidence>
<dbReference type="EMBL" id="BQNJ01000003">
    <property type="protein sequence ID" value="GKH04804.1"/>
    <property type="molecule type" value="Genomic_DNA"/>
</dbReference>
<evidence type="ECO:0000256" key="2">
    <source>
        <dbReference type="ARBA" id="ARBA00022525"/>
    </source>
</evidence>
<protein>
    <submittedName>
        <fullName evidence="9">Cell wall protein</fullName>
    </submittedName>
</protein>
<evidence type="ECO:0000256" key="3">
    <source>
        <dbReference type="ARBA" id="ARBA00022729"/>
    </source>
</evidence>
<comment type="similarity">
    <text evidence="1">Belongs to the serine-aspartate repeat-containing protein (SDr) family.</text>
</comment>
<feature type="region of interest" description="Disordered" evidence="4">
    <location>
        <begin position="723"/>
        <end position="743"/>
    </location>
</feature>
<organism evidence="9 10">
    <name type="scientific">Hungatella hathewayi</name>
    <dbReference type="NCBI Taxonomy" id="154046"/>
    <lineage>
        <taxon>Bacteria</taxon>
        <taxon>Bacillati</taxon>
        <taxon>Bacillota</taxon>
        <taxon>Clostridia</taxon>
        <taxon>Lachnospirales</taxon>
        <taxon>Lachnospiraceae</taxon>
        <taxon>Hungatella</taxon>
    </lineage>
</organism>
<keyword evidence="5" id="KW-0812">Transmembrane</keyword>
<dbReference type="Pfam" id="PF24547">
    <property type="entry name" value="DUF7601"/>
    <property type="match status" value="1"/>
</dbReference>
<keyword evidence="3" id="KW-0732">Signal</keyword>
<feature type="transmembrane region" description="Helical" evidence="5">
    <location>
        <begin position="4631"/>
        <end position="4648"/>
    </location>
</feature>
<evidence type="ECO:0000256" key="4">
    <source>
        <dbReference type="SAM" id="MobiDB-lite"/>
    </source>
</evidence>
<evidence type="ECO:0000256" key="5">
    <source>
        <dbReference type="SAM" id="Phobius"/>
    </source>
</evidence>
<dbReference type="Gene3D" id="2.60.40.10">
    <property type="entry name" value="Immunoglobulins"/>
    <property type="match status" value="12"/>
</dbReference>
<reference evidence="9 10" key="1">
    <citation type="submission" date="2018-08" db="EMBL/GenBank/DDBJ databases">
        <title>A genome reference for cultivated species of the human gut microbiota.</title>
        <authorList>
            <person name="Zou Y."/>
            <person name="Xue W."/>
            <person name="Luo G."/>
        </authorList>
    </citation>
    <scope>NUCLEOTIDE SEQUENCE [LARGE SCALE GENOMIC DNA]</scope>
    <source>
        <strain evidence="9 10">TM09-12</strain>
    </source>
</reference>
<proteinExistence type="inferred from homology"/>
<evidence type="ECO:0000259" key="6">
    <source>
        <dbReference type="Pfam" id="PF17802"/>
    </source>
</evidence>
<dbReference type="RefSeq" id="WP_118033332.1">
    <property type="nucleotide sequence ID" value="NZ_BQNJ01000003.1"/>
</dbReference>
<sequence length="4654" mass="518609">MIKVKLKRITALLLSGIMIASSLATPAYAIYSYYSMDALTDADRAIKDWTWSADAEEQAKRIPLTPTGLSQQQTAIMGGYTTKFWFQDEAAKTVTINHNGKDIEIDFSKFNHRYYSCADSHNTGWFAPIGSQMVFKQMYFPTSDLRDYPEFITNAPVDMEEKKFILLMISMLSAAYETPSASDLKDSDSSSMYYYLLWLSIWANDIYADSGVFHGVSPEDDWDYVRDMVRVGYPERLNPDAWGSTAIYDAFRDGGPAQKYFFNCWRAAKFLSTFDYSDIGTSLPLSEPIMGEDGMYHMTFDYSSLDEYSKEVYRRLVADNLAAGWEYDNNGSYIDFKSADSNSNGNAIAVLRFQENSEEDHFYNCGFGIGGLAGFRGCSKGKGTLPTWGNTQTYFSAVSEPLEILVGGILTGTGGEGDWKVSVDRYEHTETWETHYNVQLRKYDSETGQPLTGSKWDILEAFDASQLDSTDLESADNWANAKGSQFLQWDGWDYGDGNPDGDIANDPCTWDINVTNSDGLLMLGDNEENATNKVAHTDVKSYTYTKGYCGGHPDPDIEESGDPEVDAEIEAAAQEAWEAEVNKCEELAAKGGFFHSIDPGTAQEDLEADRNEYYKQFISLRYDYSAAELNPRPGYTIHGVHKDDIPIEIKTVTSSEYKDSNNTPTSLKESTQMRMKMLQPILPQADLGGERTNYVADGNTNVAAPAHASASTADYKVEEIEDIEQEDSEEATPSNATASNAKRKNRLLSQLKDLFEAPKKLIEKNTVSLYASADDDGNDSLDGNFKPSEVPTISPKDGSIVDHTFVVYDHRTEGEIHINKRDLYLKDGENDNYDAYGDAVGDGTLEGAVYGLFALQNINHPDGHTGTVYQKDDLVAVATTDRNGDASFMAYTEAPGMTWNYNSGMIEKRPGDVHGPDNLYRDQAAADAVNDIENYIGHDSDGRVIQLIDSVAGDGSAYQKHSSNQAGIDGVMGTYATYPISNNEEENGNCWIGRPLIVEEGGTTYYIKELARSEGYELSVNGKTNLITNGQNNFEGEFKAADVTIGPITLDLTNNGNYFDITAQNVEHDITLQGNDFPAGAAFSISTIEKVPEKITVPVYSIIKKPVIATTGAFVFRDGQKVSADIGDTVSFASGRTYTVNAVSAKTDKTIGAKPLNYHTLGTPTVTDLHSGGSAAAFQSLYNTELENLGYKEPGTDAPWIRVKLSGTTDTERITAITTAILNYDLQYFNALRITDMEQSGGSLYAVMQYEWQLYGDSRDNSIYVPDKDRLYMKKDSGNGYFVYARYDDVASNPAVISFQMKNGFLERATLKDQEVSGLNVTYPEQLPEMYTLVTAQTPSYWVYAAGEQQIDDAGELKYTEETKVEYVQQDGFKEVERTIELTSLYDAAQKTYTITLPMEAFDNAEKIKFKVSDDGSGAYSVKQAYVKQSYFTYLPLSQNDDSYVMYITLTRPAADQPWQDGNTRVDKVGVLQRPIQQKVKIVKDISINEDGKYEDNTFAGSGHEDGFTQNGGGTEDNAAYRPNFRFKIYLKSNLEHLYRDEEGKIDWQDRNGNIIDIAAYRAAYPEKVQKIYSKVPHLTDPLVRRSNDAAIANTELYSYTSGKINDNQNNGYTSVLETTMQTVQEPGGDERTIARYNYSKFFHAINVANQDKWDKVNDRSTSFKPFAIIKSLLFGKDGAENAYPAGHNNAEIRNEINTSDAAKENATRSDHVRQFAISWYLDDEVKKLVKENNAGETEGATGSESYQDEIYDIALFQAIMKAENYLKPFFTYDLDEIYSIEWDGEADGGKDGDKTTLSADQEDAAAEYCYGVSEYLPYGSYVTVEQQPAEKDLDDFYNKHYKIDEPKEIELPAVYEGGKAGVDTTPEQLSNHYKYKESEPVAKLTAKYYIRFNEEWPEVGNENNYIIKAHGYYGDYEIYKYGLDLDKLDGTAAGDPTGAAHFQITQSPMDPTKDYYNTIVDSEEQGGNPDSYYFADDGNTGKTTANGEQYEADAVERIYHYGSISEDKQVYNNVSYPTEKGEEYQDNITVMEGMQIAYDGKYAPMLVPWTVTEPVDELVDMAQKPDGSSSYKGYAYRKYRNTYYTSKLRIEKLDAETGENILHDGAFFALYAAEREDGQDTDGLIKFYEQETLIKGSKEFLEAMGATQITPAARALPDIGGLWTGYVPAGTPICSEAEQIILTDQSGRRTGLFEAFTTTRDGIQAKEEDLTQTAIQDQNTGYLVTPQPLGAGTYVLCEVRPPAGYVRTKPVAIEIYSDKISYYLNGDRDNRVAASIYEDETGEGPQGIEDTARIYVGNTPIRLEISKIKVKDQTVTYKTNTRVEGTEAELGAKYGKENLEYAYKNGMYLGYAWYKGTLEYLESRKASGEPVEPVYIDGIFAGYGLVTRPLDTADDINRYVAGARVTLYDAIEVTANGDSGDYGYDGVEVVRDRNNNVQSIKVLEGYAGNRVEFVNLDDVAGSVSGSTGPGTWTYQTIDRKDSDILYYSLGGLTVTETGADGRIWGFDRYGNRIQVKNQESIYVLKNGRPIFELTGGDLEQVQYSSVDKRFTLPAGTSLYHVSDGNRDAMVHPTTGMAYITEDAISADGKPYKKIMVWPVNVSKRNGEIIAQEKIKTYRIASIDADTENEYTIGTYDGAGLKKSVNPTIDEHGLPEYYQRSDQEYTKGEPVYDIDNDYVRYRYYDLLPAFNRNAYRINNEQELREIGEEEDPADDQKLYHRQGEAWIMENTWITGEKYPNDPFGAEMTVGQVDMLKRVIPGTYILEELEASAGYVQSLPVAVTVTETTGIQAAELQDGKIKVEIVKTDATDQYRIDVISDYQTGLSTTEPKGSYSYGQIAGSHLTMYKARRVYTTDTATHPKGYYLEKVEARPAEWVVENTVDNTPVTVVADWITDGTPKYFEGIPAGDYILEEKEAPSGFVRCSMEVEVKASGEVQTYNLKNDHVKLEIYKYYRDSNGNMSQLLNDHAAGLALYRAKTDGNGNILIVDGQPQYDEAQLIEEWMTDDLSDYTENYETSTNFVDRIKNFLGFRGNTSFIASFEEKYQEKGDQLVYITWQTKRGERSANRISDKQTGLTDSAVQLWQTDEGKTIRITIYRNVTNGATDDSGQLPLNFEYQFNYRELADMMKSYDTLEGMHRIDYLPFTDVRDGMKVGNYVLVETQVPEGYEAAKPKAITITETGAVQRFSLENIDKYIQVLKVITDGVEDYAVEGVKLALYRADENGNFAETDTLLVESWISGSDGRYTEQDKFAGDIPTGFEVGDLRPHKISEIPYGTYYIAELEIPPYMAMADPVKIEVGAETVPVYRIVNKPTQGRLEIKKTAEDTGEMLANARFKVTNKDTGEMWYITTGQSGQAELPGLPVGVVQTDGTISPYTYKIEEISPPDLYQVDGGVKYFQFDGNVNSQVVTYTHEVVDRPTEIRFKKTNFNTGMAVKGARIAIYNAIVVDGQYVKDGEAIEEIISGADGFTVKRKLSANHVYIMEELEAPAGMHLADPVIFTVNTFGTGLRNIANDFSVIKFADDHGTIESMTVTGRVANKVFTVFKDLDDGSELPAFIGSTDLKLTEADGILEGHLYEITEYTRYSDGHVEKSSKETKRIYFDEEGGYTQPLRTYLETMQELTDQEGSTLAAWIVNPNQLEYTIENPVVEEAIVAQVTGNVGKGYAAVKKGDVMKYTITYENPSNQPADITIRAILQESLDYMRSSGSSREQNGIVTWQIQDVEPHKIGTVELVAAVVETKGWAKTAFQVGDIPEFELGNPIAPAGSLTIRNHLSGTGKEIEDIFKYKIKFFDSSGNILRGYQNFTGSRNGRIKGEGMITLAGEEAVTFESLPYGTRYEINQEAAYDYELITETYTGEITPDLQSAVFENHRNDETKRNILTAGANYRLMETTRYSDGEEWQSGIYRFSLNESGSVDNVDMEDRPVQVYFSKRDITTDEEISGGHYSLLDAATGGLIYEFDKTADKEVLIPADILMPGKEYILREDLAPTGYAYEEEIKFAVNEDGIPEVVIMQDTKTDVALLKIDAVTKEPLSGGRYQVSDSNGAVVYQFTASGKPEQLNGILRAGESYTLEEVEPPSGYAYSKKIPFTVPKSPKTIEIVMEDKPTNLLVEKLTEAMVASPSEAEHQLSGFKLQILNADKSPAIAARTTEDFKAGEELIFTTGNQFKQLIGQLIAGQSYWLHEISPRDGYAYAEDVMFTVSLDGREDIVLMVDKPTQVIVSKKAITGDNELQGNYMSIRNMAGAVIEEWISAEDPHIITAKLVAGETYLLCEERPLEGYAYASAVEFTVSLDGTIDRIEMKNEMTKVRIIKMNSSGNHLKGAVLQVLDAQKNIVIPDFESTGDAMEITGQLTAGRQYYLHEVQAPAGYLLSADVPFTVPKGAEVVEVRMSDPKKPTSGPDVNQMYLRKVDALTGKGIEGVEFSVYQPNGNLYSVYVTGYDGYAKFDVPRDGTYTYRETQAAPGYIVTDEVYSFTIRDGRITNQSTVSVVNVPVPDIKIEKIDGVSGERLSGAKVRIWNDTWTTVELTEEDGSFTINPPAAGRYYIQEIEAPAGYKLNDTVYEFVIQLDGSITGTTVIYNYPEDGKPEKKIGRVTAVYRSGLSGRGYTEFGIPGIHVPGVKTGDDTPIRRYLLLCAASLAGIVGIAFIRRRKKK</sequence>
<dbReference type="EMBL" id="QSON01000028">
    <property type="protein sequence ID" value="RGI95765.1"/>
    <property type="molecule type" value="Genomic_DNA"/>
</dbReference>
<feature type="domain" description="DUF7601" evidence="7">
    <location>
        <begin position="3766"/>
        <end position="3872"/>
    </location>
</feature>
<feature type="domain" description="SpaA-like prealbumin fold" evidence="6">
    <location>
        <begin position="4019"/>
        <end position="4105"/>
    </location>
</feature>
<feature type="compositionally biased region" description="Polar residues" evidence="4">
    <location>
        <begin position="731"/>
        <end position="740"/>
    </location>
</feature>
<comment type="caution">
    <text evidence="9">The sequence shown here is derived from an EMBL/GenBank/DDBJ whole genome shotgun (WGS) entry which is preliminary data.</text>
</comment>
<reference evidence="8" key="2">
    <citation type="submission" date="2022-01" db="EMBL/GenBank/DDBJ databases">
        <title>Novel bile acid biosynthetic pathways are enriched in the microbiome of centenarians.</title>
        <authorList>
            <person name="Sato Y."/>
            <person name="Atarashi K."/>
            <person name="Plichta R.D."/>
            <person name="Arai Y."/>
            <person name="Sasajima S."/>
            <person name="Kearney M.S."/>
            <person name="Suda W."/>
            <person name="Takeshita K."/>
            <person name="Sasaki T."/>
            <person name="Okamoto S."/>
            <person name="Skelly N.A."/>
            <person name="Okamura Y."/>
            <person name="Vlamakis H."/>
            <person name="Li Y."/>
            <person name="Tanoue T."/>
            <person name="Takei H."/>
            <person name="Nittono H."/>
            <person name="Narushima S."/>
            <person name="Irie J."/>
            <person name="Itoh H."/>
            <person name="Moriya K."/>
            <person name="Sugiura Y."/>
            <person name="Suematsu M."/>
            <person name="Moritoki N."/>
            <person name="Shibata S."/>
            <person name="Littman R.D."/>
            <person name="Fischbach A.M."/>
            <person name="Uwamino Y."/>
            <person name="Inoue T."/>
            <person name="Honda A."/>
            <person name="Hattori M."/>
            <person name="Murai T."/>
            <person name="Xavier J.R."/>
            <person name="Hirose N."/>
            <person name="Honda K."/>
        </authorList>
    </citation>
    <scope>NUCLEOTIDE SEQUENCE</scope>
    <source>
        <strain evidence="8">CE91-St55</strain>
    </source>
</reference>
<feature type="domain" description="SpaA-like prealbumin fold" evidence="6">
    <location>
        <begin position="4307"/>
        <end position="4392"/>
    </location>
</feature>
<dbReference type="PANTHER" id="PTHR36108">
    <property type="entry name" value="COLOSSIN-B-RELATED"/>
    <property type="match status" value="1"/>
</dbReference>
<feature type="domain" description="SpaA-like prealbumin fold" evidence="6">
    <location>
        <begin position="3316"/>
        <end position="3403"/>
    </location>
</feature>
<dbReference type="Pfam" id="PF17802">
    <property type="entry name" value="SpaA"/>
    <property type="match status" value="9"/>
</dbReference>
<dbReference type="InterPro" id="IPR013783">
    <property type="entry name" value="Ig-like_fold"/>
</dbReference>
<name>A0A374NXB0_9FIRM</name>
<feature type="domain" description="SpaA-like prealbumin fold" evidence="6">
    <location>
        <begin position="3928"/>
        <end position="4015"/>
    </location>
</feature>
<evidence type="ECO:0000313" key="9">
    <source>
        <dbReference type="EMBL" id="RGI95765.1"/>
    </source>
</evidence>
<feature type="domain" description="SpaA-like prealbumin fold" evidence="6">
    <location>
        <begin position="2882"/>
        <end position="2944"/>
    </location>
</feature>
<dbReference type="InterPro" id="IPR041033">
    <property type="entry name" value="SpaA_PFL_dom_1"/>
</dbReference>
<feature type="domain" description="SpaA-like prealbumin fold" evidence="6">
    <location>
        <begin position="3421"/>
        <end position="3505"/>
    </location>
</feature>
<feature type="domain" description="SpaA-like prealbumin fold" evidence="6">
    <location>
        <begin position="4218"/>
        <end position="4304"/>
    </location>
</feature>
<feature type="domain" description="SpaA-like prealbumin fold" evidence="6">
    <location>
        <begin position="4496"/>
        <end position="4572"/>
    </location>
</feature>
<feature type="domain" description="SpaA-like prealbumin fold" evidence="6">
    <location>
        <begin position="4405"/>
        <end position="4481"/>
    </location>
</feature>